<dbReference type="AlphaFoldDB" id="A0A0D3K5J7"/>
<dbReference type="HOGENOM" id="CLU_1681194_0_0_1"/>
<name>A0A0D3K5J7_EMIH1</name>
<evidence type="ECO:0000256" key="1">
    <source>
        <dbReference type="SAM" id="MobiDB-lite"/>
    </source>
</evidence>
<evidence type="ECO:0000256" key="2">
    <source>
        <dbReference type="SAM" id="SignalP"/>
    </source>
</evidence>
<reference evidence="4" key="1">
    <citation type="journal article" date="2013" name="Nature">
        <title>Pan genome of the phytoplankton Emiliania underpins its global distribution.</title>
        <authorList>
            <person name="Read B.A."/>
            <person name="Kegel J."/>
            <person name="Klute M.J."/>
            <person name="Kuo A."/>
            <person name="Lefebvre S.C."/>
            <person name="Maumus F."/>
            <person name="Mayer C."/>
            <person name="Miller J."/>
            <person name="Monier A."/>
            <person name="Salamov A."/>
            <person name="Young J."/>
            <person name="Aguilar M."/>
            <person name="Claverie J.M."/>
            <person name="Frickenhaus S."/>
            <person name="Gonzalez K."/>
            <person name="Herman E.K."/>
            <person name="Lin Y.C."/>
            <person name="Napier J."/>
            <person name="Ogata H."/>
            <person name="Sarno A.F."/>
            <person name="Shmutz J."/>
            <person name="Schroeder D."/>
            <person name="de Vargas C."/>
            <person name="Verret F."/>
            <person name="von Dassow P."/>
            <person name="Valentin K."/>
            <person name="Van de Peer Y."/>
            <person name="Wheeler G."/>
            <person name="Dacks J.B."/>
            <person name="Delwiche C.F."/>
            <person name="Dyhrman S.T."/>
            <person name="Glockner G."/>
            <person name="John U."/>
            <person name="Richards T."/>
            <person name="Worden A.Z."/>
            <person name="Zhang X."/>
            <person name="Grigoriev I.V."/>
            <person name="Allen A.E."/>
            <person name="Bidle K."/>
            <person name="Borodovsky M."/>
            <person name="Bowler C."/>
            <person name="Brownlee C."/>
            <person name="Cock J.M."/>
            <person name="Elias M."/>
            <person name="Gladyshev V.N."/>
            <person name="Groth M."/>
            <person name="Guda C."/>
            <person name="Hadaegh A."/>
            <person name="Iglesias-Rodriguez M.D."/>
            <person name="Jenkins J."/>
            <person name="Jones B.M."/>
            <person name="Lawson T."/>
            <person name="Leese F."/>
            <person name="Lindquist E."/>
            <person name="Lobanov A."/>
            <person name="Lomsadze A."/>
            <person name="Malik S.B."/>
            <person name="Marsh M.E."/>
            <person name="Mackinder L."/>
            <person name="Mock T."/>
            <person name="Mueller-Roeber B."/>
            <person name="Pagarete A."/>
            <person name="Parker M."/>
            <person name="Probert I."/>
            <person name="Quesneville H."/>
            <person name="Raines C."/>
            <person name="Rensing S.A."/>
            <person name="Riano-Pachon D.M."/>
            <person name="Richier S."/>
            <person name="Rokitta S."/>
            <person name="Shiraiwa Y."/>
            <person name="Soanes D.M."/>
            <person name="van der Giezen M."/>
            <person name="Wahlund T.M."/>
            <person name="Williams B."/>
            <person name="Wilson W."/>
            <person name="Wolfe G."/>
            <person name="Wurch L.L."/>
        </authorList>
    </citation>
    <scope>NUCLEOTIDE SEQUENCE</scope>
</reference>
<feature type="region of interest" description="Disordered" evidence="1">
    <location>
        <begin position="166"/>
        <end position="186"/>
    </location>
</feature>
<feature type="region of interest" description="Disordered" evidence="1">
    <location>
        <begin position="129"/>
        <end position="149"/>
    </location>
</feature>
<sequence length="186" mass="19726">MSAGQAISCAWATALAVSELLPATAATKRMGPGSGAASTAGRRSTLVSTAAGDAARRPPTLGDGETVQDVQLSADVEALELRCNEPLRSRTTRLYSDKWHGSLPSTRSTSSPGWGRRSQARRLGVLSYHPRSSATRPTSPARVLRATGSPRRLELRSDRSLLTRQAAARTAASRSCTPVATTFPRR</sequence>
<reference evidence="3" key="2">
    <citation type="submission" date="2024-10" db="UniProtKB">
        <authorList>
            <consortium name="EnsemblProtists"/>
        </authorList>
    </citation>
    <scope>IDENTIFICATION</scope>
</reference>
<feature type="region of interest" description="Disordered" evidence="1">
    <location>
        <begin position="27"/>
        <end position="66"/>
    </location>
</feature>
<organism evidence="3 4">
    <name type="scientific">Emiliania huxleyi (strain CCMP1516)</name>
    <dbReference type="NCBI Taxonomy" id="280463"/>
    <lineage>
        <taxon>Eukaryota</taxon>
        <taxon>Haptista</taxon>
        <taxon>Haptophyta</taxon>
        <taxon>Prymnesiophyceae</taxon>
        <taxon>Isochrysidales</taxon>
        <taxon>Noelaerhabdaceae</taxon>
        <taxon>Emiliania</taxon>
    </lineage>
</organism>
<dbReference type="KEGG" id="ehx:EMIHUDRAFT_449637"/>
<evidence type="ECO:0000313" key="4">
    <source>
        <dbReference type="Proteomes" id="UP000013827"/>
    </source>
</evidence>
<keyword evidence="2" id="KW-0732">Signal</keyword>
<dbReference type="Proteomes" id="UP000013827">
    <property type="component" value="Unassembled WGS sequence"/>
</dbReference>
<dbReference type="EnsemblProtists" id="EOD31032">
    <property type="protein sequence ID" value="EOD31032"/>
    <property type="gene ID" value="EMIHUDRAFT_449637"/>
</dbReference>
<evidence type="ECO:0008006" key="5">
    <source>
        <dbReference type="Google" id="ProtNLM"/>
    </source>
</evidence>
<dbReference type="RefSeq" id="XP_005783461.1">
    <property type="nucleotide sequence ID" value="XM_005783404.1"/>
</dbReference>
<evidence type="ECO:0000313" key="3">
    <source>
        <dbReference type="EnsemblProtists" id="EOD31032"/>
    </source>
</evidence>
<feature type="compositionally biased region" description="Polar residues" evidence="1">
    <location>
        <begin position="103"/>
        <end position="112"/>
    </location>
</feature>
<feature type="chain" id="PRO_5044249619" description="Secreted protein" evidence="2">
    <location>
        <begin position="27"/>
        <end position="186"/>
    </location>
</feature>
<feature type="compositionally biased region" description="Low complexity" evidence="1">
    <location>
        <begin position="166"/>
        <end position="175"/>
    </location>
</feature>
<accession>A0A0D3K5J7</accession>
<dbReference type="GeneID" id="17276305"/>
<feature type="region of interest" description="Disordered" evidence="1">
    <location>
        <begin position="98"/>
        <end position="117"/>
    </location>
</feature>
<keyword evidence="4" id="KW-1185">Reference proteome</keyword>
<protein>
    <recommendedName>
        <fullName evidence="5">Secreted protein</fullName>
    </recommendedName>
</protein>
<feature type="signal peptide" evidence="2">
    <location>
        <begin position="1"/>
        <end position="26"/>
    </location>
</feature>
<dbReference type="PaxDb" id="2903-EOD31032"/>
<proteinExistence type="predicted"/>